<dbReference type="InterPro" id="IPR006058">
    <property type="entry name" value="2Fe2S_fd_BS"/>
</dbReference>
<dbReference type="Pfam" id="PF00175">
    <property type="entry name" value="NAD_binding_1"/>
    <property type="match status" value="1"/>
</dbReference>
<dbReference type="Pfam" id="PF00111">
    <property type="entry name" value="Fer2"/>
    <property type="match status" value="1"/>
</dbReference>
<dbReference type="PANTHER" id="PTHR47354">
    <property type="entry name" value="NADH OXIDOREDUCTASE HCR"/>
    <property type="match status" value="1"/>
</dbReference>
<feature type="domain" description="FAD-binding FR-type" evidence="3">
    <location>
        <begin position="101"/>
        <end position="200"/>
    </location>
</feature>
<dbReference type="Gene3D" id="2.40.30.10">
    <property type="entry name" value="Translation factors"/>
    <property type="match status" value="1"/>
</dbReference>
<dbReference type="EMBL" id="FNTI01000001">
    <property type="protein sequence ID" value="SED97988.1"/>
    <property type="molecule type" value="Genomic_DNA"/>
</dbReference>
<dbReference type="PROSITE" id="PS51384">
    <property type="entry name" value="FAD_FR"/>
    <property type="match status" value="1"/>
</dbReference>
<dbReference type="InterPro" id="IPR017927">
    <property type="entry name" value="FAD-bd_FR_type"/>
</dbReference>
<dbReference type="InterPro" id="IPR050415">
    <property type="entry name" value="MRET"/>
</dbReference>
<feature type="domain" description="2Fe-2S ferredoxin-type" evidence="2">
    <location>
        <begin position="6"/>
        <end position="95"/>
    </location>
</feature>
<dbReference type="CDD" id="cd06189">
    <property type="entry name" value="flavin_oxioreductase"/>
    <property type="match status" value="1"/>
</dbReference>
<dbReference type="Gene3D" id="3.40.50.80">
    <property type="entry name" value="Nucleotide-binding domain of ferredoxin-NADP reductase (FNR) module"/>
    <property type="match status" value="1"/>
</dbReference>
<dbReference type="InterPro" id="IPR012675">
    <property type="entry name" value="Beta-grasp_dom_sf"/>
</dbReference>
<dbReference type="InterPro" id="IPR001709">
    <property type="entry name" value="Flavoprot_Pyr_Nucl_cyt_Rdtase"/>
</dbReference>
<evidence type="ECO:0000259" key="3">
    <source>
        <dbReference type="PROSITE" id="PS51384"/>
    </source>
</evidence>
<dbReference type="InterPro" id="IPR017938">
    <property type="entry name" value="Riboflavin_synthase-like_b-brl"/>
</dbReference>
<sequence length="340" mass="37453">MDRMVYRVQVAGTERAFEATPDETILDAALRANVNLPHDCRLGGCGTCRIRLVEGSVSYAEFPLALTPDEESRGYALACQAMPAGDLVIEPARGLTEMPPAARHHAVVTAVRPVSALVTHLVLEVPAAAFLDYRPGQYMNVMLPDGTTRSFSMASIPCDNRVDFQIRQIEGGSFTQGMLQRVQAGDKLEVELPLGTFHLRAEDDRPLLMVATGTGIAPIKAILESLMDNPDCPPVSLYWGGRTAADLFLFDEIRTWGRRLFEFNFVPVLSRADAAWEGRRGHVQHAVTADFDDLSEHAIYLCGSPAMIIDAKLAFIDRRASMEHIYSEGFSHQRARPVQA</sequence>
<reference evidence="4 5" key="1">
    <citation type="submission" date="2016-10" db="EMBL/GenBank/DDBJ databases">
        <authorList>
            <person name="de Groot N.N."/>
        </authorList>
    </citation>
    <scope>NUCLEOTIDE SEQUENCE [LARGE SCALE GENOMIC DNA]</scope>
    <source>
        <strain evidence="4 5">GAS522</strain>
    </source>
</reference>
<dbReference type="SUPFAM" id="SSF54292">
    <property type="entry name" value="2Fe-2S ferredoxin-like"/>
    <property type="match status" value="1"/>
</dbReference>
<dbReference type="InterPro" id="IPR008333">
    <property type="entry name" value="Cbr1-like_FAD-bd_dom"/>
</dbReference>
<proteinExistence type="predicted"/>
<dbReference type="Proteomes" id="UP000183208">
    <property type="component" value="Unassembled WGS sequence"/>
</dbReference>
<dbReference type="InterPro" id="IPR001041">
    <property type="entry name" value="2Fe-2S_ferredoxin-type"/>
</dbReference>
<dbReference type="AlphaFoldDB" id="A0A1H5F494"/>
<dbReference type="SUPFAM" id="SSF52343">
    <property type="entry name" value="Ferredoxin reductase-like, C-terminal NADP-linked domain"/>
    <property type="match status" value="1"/>
</dbReference>
<dbReference type="CDD" id="cd00207">
    <property type="entry name" value="fer2"/>
    <property type="match status" value="1"/>
</dbReference>
<dbReference type="GO" id="GO:0016491">
    <property type="term" value="F:oxidoreductase activity"/>
    <property type="evidence" value="ECO:0007669"/>
    <property type="project" value="InterPro"/>
</dbReference>
<dbReference type="InterPro" id="IPR039261">
    <property type="entry name" value="FNR_nucleotide-bd"/>
</dbReference>
<dbReference type="PRINTS" id="PR00371">
    <property type="entry name" value="FPNCR"/>
</dbReference>
<dbReference type="InterPro" id="IPR001433">
    <property type="entry name" value="OxRdtase_FAD/NAD-bd"/>
</dbReference>
<dbReference type="GO" id="GO:0051537">
    <property type="term" value="F:2 iron, 2 sulfur cluster binding"/>
    <property type="evidence" value="ECO:0007669"/>
    <property type="project" value="InterPro"/>
</dbReference>
<protein>
    <submittedName>
        <fullName evidence="4">CDP-4-dehydro-6-deoxyglucose reductase</fullName>
    </submittedName>
</protein>
<dbReference type="SUPFAM" id="SSF63380">
    <property type="entry name" value="Riboflavin synthase domain-like"/>
    <property type="match status" value="1"/>
</dbReference>
<evidence type="ECO:0000256" key="1">
    <source>
        <dbReference type="ARBA" id="ARBA00034078"/>
    </source>
</evidence>
<organism evidence="4 5">
    <name type="scientific">Bradyrhizobium lablabi</name>
    <dbReference type="NCBI Taxonomy" id="722472"/>
    <lineage>
        <taxon>Bacteria</taxon>
        <taxon>Pseudomonadati</taxon>
        <taxon>Pseudomonadota</taxon>
        <taxon>Alphaproteobacteria</taxon>
        <taxon>Hyphomicrobiales</taxon>
        <taxon>Nitrobacteraceae</taxon>
        <taxon>Bradyrhizobium</taxon>
    </lineage>
</organism>
<dbReference type="Gene3D" id="3.10.20.30">
    <property type="match status" value="1"/>
</dbReference>
<dbReference type="RefSeq" id="WP_244525109.1">
    <property type="nucleotide sequence ID" value="NZ_FNTI01000001.1"/>
</dbReference>
<evidence type="ECO:0000313" key="5">
    <source>
        <dbReference type="Proteomes" id="UP000183208"/>
    </source>
</evidence>
<gene>
    <name evidence="4" type="ORF">SAMN05444171_5857</name>
</gene>
<accession>A0A1H5F494</accession>
<name>A0A1H5F494_9BRAD</name>
<dbReference type="InterPro" id="IPR036010">
    <property type="entry name" value="2Fe-2S_ferredoxin-like_sf"/>
</dbReference>
<dbReference type="PRINTS" id="PR00410">
    <property type="entry name" value="PHEHYDRXLASE"/>
</dbReference>
<dbReference type="PROSITE" id="PS00197">
    <property type="entry name" value="2FE2S_FER_1"/>
    <property type="match status" value="1"/>
</dbReference>
<evidence type="ECO:0000259" key="2">
    <source>
        <dbReference type="PROSITE" id="PS51085"/>
    </source>
</evidence>
<comment type="cofactor">
    <cofactor evidence="1">
        <name>[2Fe-2S] cluster</name>
        <dbReference type="ChEBI" id="CHEBI:190135"/>
    </cofactor>
</comment>
<dbReference type="Pfam" id="PF00970">
    <property type="entry name" value="FAD_binding_6"/>
    <property type="match status" value="1"/>
</dbReference>
<dbReference type="PANTHER" id="PTHR47354:SF5">
    <property type="entry name" value="PROTEIN RFBI"/>
    <property type="match status" value="1"/>
</dbReference>
<evidence type="ECO:0000313" key="4">
    <source>
        <dbReference type="EMBL" id="SED97988.1"/>
    </source>
</evidence>
<dbReference type="PROSITE" id="PS51085">
    <property type="entry name" value="2FE2S_FER_2"/>
    <property type="match status" value="1"/>
</dbReference>